<dbReference type="InterPro" id="IPR039065">
    <property type="entry name" value="AcoX-like"/>
</dbReference>
<evidence type="ECO:0008006" key="2">
    <source>
        <dbReference type="Google" id="ProtNLM"/>
    </source>
</evidence>
<gene>
    <name evidence="1" type="ORF">S01H4_44272</name>
</gene>
<comment type="caution">
    <text evidence="1">The sequence shown here is derived from an EMBL/GenBank/DDBJ whole genome shotgun (WGS) entry which is preliminary data.</text>
</comment>
<dbReference type="EMBL" id="BART01024530">
    <property type="protein sequence ID" value="GAG90740.1"/>
    <property type="molecule type" value="Genomic_DNA"/>
</dbReference>
<proteinExistence type="predicted"/>
<accession>X1B6N3</accession>
<evidence type="ECO:0000313" key="1">
    <source>
        <dbReference type="EMBL" id="GAG90740.1"/>
    </source>
</evidence>
<dbReference type="PANTHER" id="PTHR40697">
    <property type="entry name" value="ACETOIN CATABOLISM PROTEIN X"/>
    <property type="match status" value="1"/>
</dbReference>
<dbReference type="AlphaFoldDB" id="X1B6N3"/>
<dbReference type="PANTHER" id="PTHR40697:SF2">
    <property type="entry name" value="ATP-NAD KINASE-RELATED"/>
    <property type="match status" value="1"/>
</dbReference>
<feature type="non-terminal residue" evidence="1">
    <location>
        <position position="59"/>
    </location>
</feature>
<organism evidence="1">
    <name type="scientific">marine sediment metagenome</name>
    <dbReference type="NCBI Taxonomy" id="412755"/>
    <lineage>
        <taxon>unclassified sequences</taxon>
        <taxon>metagenomes</taxon>
        <taxon>ecological metagenomes</taxon>
    </lineage>
</organism>
<protein>
    <recommendedName>
        <fullName evidence="2">ATP-NAD kinase</fullName>
    </recommendedName>
</protein>
<reference evidence="1" key="1">
    <citation type="journal article" date="2014" name="Front. Microbiol.">
        <title>High frequency of phylogenetically diverse reductive dehalogenase-homologous genes in deep subseafloor sedimentary metagenomes.</title>
        <authorList>
            <person name="Kawai M."/>
            <person name="Futagami T."/>
            <person name="Toyoda A."/>
            <person name="Takaki Y."/>
            <person name="Nishi S."/>
            <person name="Hori S."/>
            <person name="Arai W."/>
            <person name="Tsubouchi T."/>
            <person name="Morono Y."/>
            <person name="Uchiyama I."/>
            <person name="Ito T."/>
            <person name="Fujiyama A."/>
            <person name="Inagaki F."/>
            <person name="Takami H."/>
        </authorList>
    </citation>
    <scope>NUCLEOTIDE SEQUENCE</scope>
    <source>
        <strain evidence="1">Expedition CK06-06</strain>
    </source>
</reference>
<name>X1B6N3_9ZZZZ</name>
<sequence>MKRHSQKIGFVVNPIAGMGGRVGLKGTDSEEVLHKARELGAEPLAPVRAMKTLEVLREV</sequence>